<evidence type="ECO:0000256" key="2">
    <source>
        <dbReference type="PROSITE-ProRule" id="PRU00252"/>
    </source>
</evidence>
<reference evidence="4" key="1">
    <citation type="journal article" date="2023" name="Nat. Commun.">
        <title>Diploid and tetraploid genomes of Acorus and the evolution of monocots.</title>
        <authorList>
            <person name="Ma L."/>
            <person name="Liu K.W."/>
            <person name="Li Z."/>
            <person name="Hsiao Y.Y."/>
            <person name="Qi Y."/>
            <person name="Fu T."/>
            <person name="Tang G.D."/>
            <person name="Zhang D."/>
            <person name="Sun W.H."/>
            <person name="Liu D.K."/>
            <person name="Li Y."/>
            <person name="Chen G.Z."/>
            <person name="Liu X.D."/>
            <person name="Liao X.Y."/>
            <person name="Jiang Y.T."/>
            <person name="Yu X."/>
            <person name="Hao Y."/>
            <person name="Huang J."/>
            <person name="Zhao X.W."/>
            <person name="Ke S."/>
            <person name="Chen Y.Y."/>
            <person name="Wu W.L."/>
            <person name="Hsu J.L."/>
            <person name="Lin Y.F."/>
            <person name="Huang M.D."/>
            <person name="Li C.Y."/>
            <person name="Huang L."/>
            <person name="Wang Z.W."/>
            <person name="Zhao X."/>
            <person name="Zhong W.Y."/>
            <person name="Peng D.H."/>
            <person name="Ahmad S."/>
            <person name="Lan S."/>
            <person name="Zhang J.S."/>
            <person name="Tsai W.C."/>
            <person name="Van de Peer Y."/>
            <person name="Liu Z.J."/>
        </authorList>
    </citation>
    <scope>NUCLEOTIDE SEQUENCE</scope>
    <source>
        <strain evidence="4">CP</strain>
    </source>
</reference>
<gene>
    <name evidence="4" type="ORF">QJS10_CPA02g01514</name>
</gene>
<protein>
    <submittedName>
        <fullName evidence="4">Uncharacterized protein</fullName>
    </submittedName>
</protein>
<evidence type="ECO:0000256" key="1">
    <source>
        <dbReference type="ARBA" id="ARBA00023125"/>
    </source>
</evidence>
<keyword evidence="1 2" id="KW-0238">DNA-binding</keyword>
<dbReference type="GO" id="GO:0042645">
    <property type="term" value="C:mitochondrial nucleoid"/>
    <property type="evidence" value="ECO:0007669"/>
    <property type="project" value="TreeGrafter"/>
</dbReference>
<dbReference type="GO" id="GO:0006264">
    <property type="term" value="P:mitochondrial DNA replication"/>
    <property type="evidence" value="ECO:0007669"/>
    <property type="project" value="TreeGrafter"/>
</dbReference>
<evidence type="ECO:0000313" key="4">
    <source>
        <dbReference type="EMBL" id="KAK1324234.1"/>
    </source>
</evidence>
<sequence>MNLWRVTKSRTIFSSPNHNRLPRLLPAGRSSLKGIATWENKHQPSGPDEPADHPTHNVSPGPTEWRRPSDIPYQTKVANSVQLVGSIERPVEMVSSDDGTCSASTVLTHHRTGDLPYFRIPITFQGELAETAAFHLKENDLVYVTGKLSGEATPLSIDNAKTYVKVKPKFPDFTNRETGEGLWLNGAPEWVLEKVEGMVFEEENHELKEGKSGDSESLDLTLPVAFIISVDSEAWFDARKAPRKLHPLISTSWAILWFVMLKNLRSPRGVGRSRGGSPGKYPLNVKESPFNIQPR</sequence>
<dbReference type="InterPro" id="IPR011344">
    <property type="entry name" value="ssDNA-bd"/>
</dbReference>
<dbReference type="Gene3D" id="2.40.50.140">
    <property type="entry name" value="Nucleic acid-binding proteins"/>
    <property type="match status" value="1"/>
</dbReference>
<dbReference type="PANTHER" id="PTHR10302">
    <property type="entry name" value="SINGLE-STRANDED DNA-BINDING PROTEIN"/>
    <property type="match status" value="1"/>
</dbReference>
<dbReference type="EMBL" id="JAUJYO010000002">
    <property type="protein sequence ID" value="KAK1324234.1"/>
    <property type="molecule type" value="Genomic_DNA"/>
</dbReference>
<dbReference type="PROSITE" id="PS50935">
    <property type="entry name" value="SSB"/>
    <property type="match status" value="1"/>
</dbReference>
<reference evidence="4" key="2">
    <citation type="submission" date="2023-06" db="EMBL/GenBank/DDBJ databases">
        <authorList>
            <person name="Ma L."/>
            <person name="Liu K.-W."/>
            <person name="Li Z."/>
            <person name="Hsiao Y.-Y."/>
            <person name="Qi Y."/>
            <person name="Fu T."/>
            <person name="Tang G."/>
            <person name="Zhang D."/>
            <person name="Sun W.-H."/>
            <person name="Liu D.-K."/>
            <person name="Li Y."/>
            <person name="Chen G.-Z."/>
            <person name="Liu X.-D."/>
            <person name="Liao X.-Y."/>
            <person name="Jiang Y.-T."/>
            <person name="Yu X."/>
            <person name="Hao Y."/>
            <person name="Huang J."/>
            <person name="Zhao X.-W."/>
            <person name="Ke S."/>
            <person name="Chen Y.-Y."/>
            <person name="Wu W.-L."/>
            <person name="Hsu J.-L."/>
            <person name="Lin Y.-F."/>
            <person name="Huang M.-D."/>
            <person name="Li C.-Y."/>
            <person name="Huang L."/>
            <person name="Wang Z.-W."/>
            <person name="Zhao X."/>
            <person name="Zhong W.-Y."/>
            <person name="Peng D.-H."/>
            <person name="Ahmad S."/>
            <person name="Lan S."/>
            <person name="Zhang J.-S."/>
            <person name="Tsai W.-C."/>
            <person name="Van De Peer Y."/>
            <person name="Liu Z.-J."/>
        </authorList>
    </citation>
    <scope>NUCLEOTIDE SEQUENCE</scope>
    <source>
        <strain evidence="4">CP</strain>
        <tissue evidence="4">Leaves</tissue>
    </source>
</reference>
<name>A0AAV9FGQ6_ACOCL</name>
<feature type="region of interest" description="Disordered" evidence="3">
    <location>
        <begin position="38"/>
        <end position="69"/>
    </location>
</feature>
<organism evidence="4 5">
    <name type="scientific">Acorus calamus</name>
    <name type="common">Sweet flag</name>
    <dbReference type="NCBI Taxonomy" id="4465"/>
    <lineage>
        <taxon>Eukaryota</taxon>
        <taxon>Viridiplantae</taxon>
        <taxon>Streptophyta</taxon>
        <taxon>Embryophyta</taxon>
        <taxon>Tracheophyta</taxon>
        <taxon>Spermatophyta</taxon>
        <taxon>Magnoliopsida</taxon>
        <taxon>Liliopsida</taxon>
        <taxon>Acoraceae</taxon>
        <taxon>Acorus</taxon>
    </lineage>
</organism>
<proteinExistence type="predicted"/>
<comment type="caution">
    <text evidence="4">The sequence shown here is derived from an EMBL/GenBank/DDBJ whole genome shotgun (WGS) entry which is preliminary data.</text>
</comment>
<dbReference type="PANTHER" id="PTHR10302:SF23">
    <property type="entry name" value="PROTEIN OSB4, CHLOROPLASTIC"/>
    <property type="match status" value="1"/>
</dbReference>
<dbReference type="InterPro" id="IPR012340">
    <property type="entry name" value="NA-bd_OB-fold"/>
</dbReference>
<accession>A0AAV9FGQ6</accession>
<keyword evidence="5" id="KW-1185">Reference proteome</keyword>
<feature type="region of interest" description="Disordered" evidence="3">
    <location>
        <begin position="268"/>
        <end position="295"/>
    </location>
</feature>
<dbReference type="SUPFAM" id="SSF50249">
    <property type="entry name" value="Nucleic acid-binding proteins"/>
    <property type="match status" value="1"/>
</dbReference>
<evidence type="ECO:0000313" key="5">
    <source>
        <dbReference type="Proteomes" id="UP001180020"/>
    </source>
</evidence>
<evidence type="ECO:0000256" key="3">
    <source>
        <dbReference type="SAM" id="MobiDB-lite"/>
    </source>
</evidence>
<dbReference type="Proteomes" id="UP001180020">
    <property type="component" value="Unassembled WGS sequence"/>
</dbReference>
<dbReference type="GO" id="GO:0003697">
    <property type="term" value="F:single-stranded DNA binding"/>
    <property type="evidence" value="ECO:0007669"/>
    <property type="project" value="InterPro"/>
</dbReference>
<dbReference type="InterPro" id="IPR000424">
    <property type="entry name" value="Primosome_PriB/ssb"/>
</dbReference>
<dbReference type="AlphaFoldDB" id="A0AAV9FGQ6"/>